<dbReference type="InterPro" id="IPR050833">
    <property type="entry name" value="Poly_Biosynth_Transport"/>
</dbReference>
<evidence type="ECO:0000256" key="4">
    <source>
        <dbReference type="ARBA" id="ARBA00022692"/>
    </source>
</evidence>
<keyword evidence="4 7" id="KW-0812">Transmembrane</keyword>
<feature type="transmembrane region" description="Helical" evidence="7">
    <location>
        <begin position="438"/>
        <end position="460"/>
    </location>
</feature>
<sequence length="471" mass="53993">MSYLNSVKYLLFNRFSTLIITFLSGIYLARLIDVKEFGVIAIINIITAFFSTFKEFGFTTSLIQKKKVTDRLYSTIFWFNYILSFFIILIIIFSANWLSEFYKEPKLVNYLLFSSLSFLISPLSSISIVILSRKLKFDLISKVNILAITISSITSLILAFLGFEGWSIIFQNVILILMNTLIIFIKVRWYPKLIFDLSDLKTVFSFSSYITLDTLFNYFARNIDNILIGKFLGIQPLAYYNRAYTLMLMPVNNISSAVKQALFPAISNIQGNNEEIKKVYLNTIFYISLFSFPAMFGLFAISEEIILILYGTKWIASATVLKYLCLIGAIQSILTLNGSIYNGKGRADLALKYGVFFKMNIFVFISIGIYLGSIERVALCYLIACSINSIPNIFIMIRLIELNFLDMIRNIYLQFLASFFMLVVIVLIKPFINNGEVFNIVIYITIGILVYLSLILIFSFKVRKQICSSIQ</sequence>
<gene>
    <name evidence="8" type="ORF">NH26_03960</name>
</gene>
<feature type="transmembrane region" description="Helical" evidence="7">
    <location>
        <begin position="143"/>
        <end position="163"/>
    </location>
</feature>
<proteinExistence type="inferred from homology"/>
<comment type="subcellular location">
    <subcellularLocation>
        <location evidence="1">Cell membrane</location>
        <topology evidence="1">Multi-pass membrane protein</topology>
    </subcellularLocation>
</comment>
<evidence type="ECO:0000313" key="8">
    <source>
        <dbReference type="EMBL" id="OHX65561.1"/>
    </source>
</evidence>
<dbReference type="PANTHER" id="PTHR30250">
    <property type="entry name" value="PST FAMILY PREDICTED COLANIC ACID TRANSPORTER"/>
    <property type="match status" value="1"/>
</dbReference>
<feature type="transmembrane region" description="Helical" evidence="7">
    <location>
        <begin position="321"/>
        <end position="341"/>
    </location>
</feature>
<keyword evidence="5 7" id="KW-1133">Transmembrane helix</keyword>
<dbReference type="AlphaFoldDB" id="A0A1S1YX15"/>
<dbReference type="PANTHER" id="PTHR30250:SF10">
    <property type="entry name" value="LIPOPOLYSACCHARIDE BIOSYNTHESIS PROTEIN WZXC"/>
    <property type="match status" value="1"/>
</dbReference>
<accession>A0A1S1YX15</accession>
<dbReference type="RefSeq" id="WP_044221874.1">
    <property type="nucleotide sequence ID" value="NZ_JRYR02000001.1"/>
</dbReference>
<evidence type="ECO:0000256" key="5">
    <source>
        <dbReference type="ARBA" id="ARBA00022989"/>
    </source>
</evidence>
<comment type="similarity">
    <text evidence="2">Belongs to the polysaccharide synthase family.</text>
</comment>
<evidence type="ECO:0000313" key="9">
    <source>
        <dbReference type="Proteomes" id="UP000179797"/>
    </source>
</evidence>
<feature type="transmembrane region" description="Helical" evidence="7">
    <location>
        <begin position="110"/>
        <end position="131"/>
    </location>
</feature>
<feature type="transmembrane region" description="Helical" evidence="7">
    <location>
        <begin position="78"/>
        <end position="98"/>
    </location>
</feature>
<evidence type="ECO:0000256" key="1">
    <source>
        <dbReference type="ARBA" id="ARBA00004651"/>
    </source>
</evidence>
<dbReference type="Proteomes" id="UP000179797">
    <property type="component" value="Unassembled WGS sequence"/>
</dbReference>
<protein>
    <submittedName>
        <fullName evidence="8">Uncharacterized protein</fullName>
    </submittedName>
</protein>
<dbReference type="GO" id="GO:0005886">
    <property type="term" value="C:plasma membrane"/>
    <property type="evidence" value="ECO:0007669"/>
    <property type="project" value="UniProtKB-SubCell"/>
</dbReference>
<feature type="transmembrane region" description="Helical" evidence="7">
    <location>
        <begin position="353"/>
        <end position="372"/>
    </location>
</feature>
<feature type="transmembrane region" description="Helical" evidence="7">
    <location>
        <begin position="378"/>
        <end position="399"/>
    </location>
</feature>
<keyword evidence="6 7" id="KW-0472">Membrane</keyword>
<evidence type="ECO:0000256" key="2">
    <source>
        <dbReference type="ARBA" id="ARBA00007430"/>
    </source>
</evidence>
<dbReference type="Pfam" id="PF13440">
    <property type="entry name" value="Polysacc_synt_3"/>
    <property type="match status" value="1"/>
</dbReference>
<feature type="transmembrane region" description="Helical" evidence="7">
    <location>
        <begin position="279"/>
        <end position="301"/>
    </location>
</feature>
<comment type="caution">
    <text evidence="8">The sequence shown here is derived from an EMBL/GenBank/DDBJ whole genome shotgun (WGS) entry which is preliminary data.</text>
</comment>
<keyword evidence="3" id="KW-1003">Cell membrane</keyword>
<evidence type="ECO:0000256" key="7">
    <source>
        <dbReference type="SAM" id="Phobius"/>
    </source>
</evidence>
<feature type="transmembrane region" description="Helical" evidence="7">
    <location>
        <begin position="411"/>
        <end position="432"/>
    </location>
</feature>
<feature type="transmembrane region" description="Helical" evidence="7">
    <location>
        <begin position="38"/>
        <end position="57"/>
    </location>
</feature>
<name>A0A1S1YX15_FLAPC</name>
<dbReference type="STRING" id="915059.NH26_03960"/>
<feature type="transmembrane region" description="Helical" evidence="7">
    <location>
        <begin position="12"/>
        <end position="32"/>
    </location>
</feature>
<evidence type="ECO:0000256" key="3">
    <source>
        <dbReference type="ARBA" id="ARBA00022475"/>
    </source>
</evidence>
<feature type="transmembrane region" description="Helical" evidence="7">
    <location>
        <begin position="169"/>
        <end position="187"/>
    </location>
</feature>
<keyword evidence="9" id="KW-1185">Reference proteome</keyword>
<dbReference type="OrthoDB" id="9770347at2"/>
<evidence type="ECO:0000256" key="6">
    <source>
        <dbReference type="ARBA" id="ARBA00023136"/>
    </source>
</evidence>
<dbReference type="EMBL" id="JRYR02000001">
    <property type="protein sequence ID" value="OHX65561.1"/>
    <property type="molecule type" value="Genomic_DNA"/>
</dbReference>
<organism evidence="8 9">
    <name type="scientific">Flammeovirga pacifica</name>
    <dbReference type="NCBI Taxonomy" id="915059"/>
    <lineage>
        <taxon>Bacteria</taxon>
        <taxon>Pseudomonadati</taxon>
        <taxon>Bacteroidota</taxon>
        <taxon>Cytophagia</taxon>
        <taxon>Cytophagales</taxon>
        <taxon>Flammeovirgaceae</taxon>
        <taxon>Flammeovirga</taxon>
    </lineage>
</organism>
<dbReference type="CDD" id="cd13127">
    <property type="entry name" value="MATE_tuaB_like"/>
    <property type="match status" value="1"/>
</dbReference>
<reference evidence="8 9" key="1">
    <citation type="journal article" date="2012" name="Int. J. Syst. Evol. Microbiol.">
        <title>Flammeovirga pacifica sp. nov., isolated from deep-sea sediment.</title>
        <authorList>
            <person name="Xu H."/>
            <person name="Fu Y."/>
            <person name="Yang N."/>
            <person name="Ding Z."/>
            <person name="Lai Q."/>
            <person name="Zeng R."/>
        </authorList>
    </citation>
    <scope>NUCLEOTIDE SEQUENCE [LARGE SCALE GENOMIC DNA]</scope>
    <source>
        <strain evidence="9">DSM 24597 / LMG 26175 / WPAGA1</strain>
    </source>
</reference>